<keyword evidence="8" id="KW-0472">Membrane</keyword>
<evidence type="ECO:0000256" key="6">
    <source>
        <dbReference type="ARBA" id="ARBA00023180"/>
    </source>
</evidence>
<keyword evidence="8" id="KW-1133">Transmembrane helix</keyword>
<dbReference type="GO" id="GO:0005886">
    <property type="term" value="C:plasma membrane"/>
    <property type="evidence" value="ECO:0007669"/>
    <property type="project" value="TreeGrafter"/>
</dbReference>
<keyword evidence="5" id="KW-1015">Disulfide bond</keyword>
<protein>
    <submittedName>
        <fullName evidence="9">Kit ligand</fullName>
    </submittedName>
</protein>
<evidence type="ECO:0000256" key="3">
    <source>
        <dbReference type="ARBA" id="ARBA00022729"/>
    </source>
</evidence>
<evidence type="ECO:0000313" key="10">
    <source>
        <dbReference type="Proteomes" id="UP000693946"/>
    </source>
</evidence>
<accession>A0AAV6T219</accession>
<evidence type="ECO:0000313" key="9">
    <source>
        <dbReference type="EMBL" id="KAG7523367.1"/>
    </source>
</evidence>
<dbReference type="GO" id="GO:0005173">
    <property type="term" value="F:stem cell factor receptor binding"/>
    <property type="evidence" value="ECO:0007669"/>
    <property type="project" value="InterPro"/>
</dbReference>
<evidence type="ECO:0000256" key="8">
    <source>
        <dbReference type="SAM" id="Phobius"/>
    </source>
</evidence>
<keyword evidence="3" id="KW-0732">Signal</keyword>
<evidence type="ECO:0000256" key="2">
    <source>
        <dbReference type="ARBA" id="ARBA00022525"/>
    </source>
</evidence>
<dbReference type="GO" id="GO:0005576">
    <property type="term" value="C:extracellular region"/>
    <property type="evidence" value="ECO:0007669"/>
    <property type="project" value="UniProtKB-SubCell"/>
</dbReference>
<dbReference type="GO" id="GO:0005125">
    <property type="term" value="F:cytokine activity"/>
    <property type="evidence" value="ECO:0007669"/>
    <property type="project" value="TreeGrafter"/>
</dbReference>
<dbReference type="InterPro" id="IPR003452">
    <property type="entry name" value="SCF"/>
</dbReference>
<organism evidence="9 10">
    <name type="scientific">Solea senegalensis</name>
    <name type="common">Senegalese sole</name>
    <dbReference type="NCBI Taxonomy" id="28829"/>
    <lineage>
        <taxon>Eukaryota</taxon>
        <taxon>Metazoa</taxon>
        <taxon>Chordata</taxon>
        <taxon>Craniata</taxon>
        <taxon>Vertebrata</taxon>
        <taxon>Euteleostomi</taxon>
        <taxon>Actinopterygii</taxon>
        <taxon>Neopterygii</taxon>
        <taxon>Teleostei</taxon>
        <taxon>Neoteleostei</taxon>
        <taxon>Acanthomorphata</taxon>
        <taxon>Carangaria</taxon>
        <taxon>Pleuronectiformes</taxon>
        <taxon>Pleuronectoidei</taxon>
        <taxon>Soleidae</taxon>
        <taxon>Solea</taxon>
    </lineage>
</organism>
<dbReference type="GO" id="GO:0007155">
    <property type="term" value="P:cell adhesion"/>
    <property type="evidence" value="ECO:0007669"/>
    <property type="project" value="InterPro"/>
</dbReference>
<feature type="transmembrane region" description="Helical" evidence="8">
    <location>
        <begin position="139"/>
        <end position="157"/>
    </location>
</feature>
<keyword evidence="10" id="KW-1185">Reference proteome</keyword>
<evidence type="ECO:0000256" key="7">
    <source>
        <dbReference type="SAM" id="MobiDB-lite"/>
    </source>
</evidence>
<dbReference type="GO" id="GO:0008083">
    <property type="term" value="F:growth factor activity"/>
    <property type="evidence" value="ECO:0007669"/>
    <property type="project" value="UniProtKB-KW"/>
</dbReference>
<dbReference type="AlphaFoldDB" id="A0AAV6T219"/>
<evidence type="ECO:0000256" key="4">
    <source>
        <dbReference type="ARBA" id="ARBA00023030"/>
    </source>
</evidence>
<dbReference type="Proteomes" id="UP000693946">
    <property type="component" value="Linkage Group LG10"/>
</dbReference>
<keyword evidence="2" id="KW-0964">Secreted</keyword>
<feature type="region of interest" description="Disordered" evidence="7">
    <location>
        <begin position="164"/>
        <end position="202"/>
    </location>
</feature>
<dbReference type="PANTHER" id="PTHR11574:SF0">
    <property type="entry name" value="KIT LIGAND"/>
    <property type="match status" value="1"/>
</dbReference>
<evidence type="ECO:0000256" key="1">
    <source>
        <dbReference type="ARBA" id="ARBA00004613"/>
    </source>
</evidence>
<comment type="caution">
    <text evidence="9">The sequence shown here is derived from an EMBL/GenBank/DDBJ whole genome shotgun (WGS) entry which is preliminary data.</text>
</comment>
<name>A0AAV6T219_SOLSE</name>
<dbReference type="PANTHER" id="PTHR11574">
    <property type="entry name" value="KIT LIGAND"/>
    <property type="match status" value="1"/>
</dbReference>
<keyword evidence="4" id="KW-0339">Growth factor</keyword>
<sequence length="202" mass="22922">MCWVKLNIYYLEESLDLLANKFGNISSNSKDINIFIQMLQELRLKMGSLDSIMYDFECHYREEKWETAHYFEFVKQFLIAAQHRGDSDACDPPPCPSTPYTETTQEVSSMSSTEGPVCSTPGCSTSTEQRSISEIVERSLLSLLLIPLLGIVFLIVWKIQSRRNNEDPQQDPAGGLYSDPEWTAPPLDETTEKNKLNVIATV</sequence>
<comment type="subcellular location">
    <subcellularLocation>
        <location evidence="1">Secreted</location>
    </subcellularLocation>
</comment>
<keyword evidence="8" id="KW-0812">Transmembrane</keyword>
<keyword evidence="6" id="KW-0325">Glycoprotein</keyword>
<dbReference type="EMBL" id="JAGKHQ010000002">
    <property type="protein sequence ID" value="KAG7523367.1"/>
    <property type="molecule type" value="Genomic_DNA"/>
</dbReference>
<gene>
    <name evidence="9" type="ORF">JOB18_045490</name>
</gene>
<dbReference type="GO" id="GO:0008284">
    <property type="term" value="P:positive regulation of cell population proliferation"/>
    <property type="evidence" value="ECO:0007669"/>
    <property type="project" value="TreeGrafter"/>
</dbReference>
<evidence type="ECO:0000256" key="5">
    <source>
        <dbReference type="ARBA" id="ARBA00023157"/>
    </source>
</evidence>
<proteinExistence type="predicted"/>
<reference evidence="9 10" key="1">
    <citation type="journal article" date="2021" name="Sci. Rep.">
        <title>Chromosome anchoring in Senegalese sole (Solea senegalensis) reveals sex-associated markers and genome rearrangements in flatfish.</title>
        <authorList>
            <person name="Guerrero-Cozar I."/>
            <person name="Gomez-Garrido J."/>
            <person name="Berbel C."/>
            <person name="Martinez-Blanch J.F."/>
            <person name="Alioto T."/>
            <person name="Claros M.G."/>
            <person name="Gagnaire P.A."/>
            <person name="Manchado M."/>
        </authorList>
    </citation>
    <scope>NUCLEOTIDE SEQUENCE [LARGE SCALE GENOMIC DNA]</scope>
    <source>
        <strain evidence="9">Sse05_10M</strain>
    </source>
</reference>